<protein>
    <submittedName>
        <fullName evidence="1">Uncharacterized protein</fullName>
    </submittedName>
</protein>
<dbReference type="PIRSF" id="PIRSF020893">
    <property type="entry name" value="UCP020893"/>
    <property type="match status" value="1"/>
</dbReference>
<organism evidence="1 2">
    <name type="scientific">Crocosphaera chwakensis CCY0110</name>
    <dbReference type="NCBI Taxonomy" id="391612"/>
    <lineage>
        <taxon>Bacteria</taxon>
        <taxon>Bacillati</taxon>
        <taxon>Cyanobacteriota</taxon>
        <taxon>Cyanophyceae</taxon>
        <taxon>Oscillatoriophycideae</taxon>
        <taxon>Chroococcales</taxon>
        <taxon>Aphanothecaceae</taxon>
        <taxon>Crocosphaera</taxon>
        <taxon>Crocosphaera chwakensis</taxon>
    </lineage>
</organism>
<dbReference type="OrthoDB" id="465343at2"/>
<comment type="caution">
    <text evidence="1">The sequence shown here is derived from an EMBL/GenBank/DDBJ whole genome shotgun (WGS) entry which is preliminary data.</text>
</comment>
<dbReference type="AlphaFoldDB" id="A3IUI3"/>
<keyword evidence="2" id="KW-1185">Reference proteome</keyword>
<dbReference type="eggNOG" id="ENOG50314QQ">
    <property type="taxonomic scope" value="Bacteria"/>
</dbReference>
<evidence type="ECO:0000313" key="1">
    <source>
        <dbReference type="EMBL" id="EAZ89870.1"/>
    </source>
</evidence>
<sequence length="175" mass="19987">MNWHIPNNLSFENALQLTETLIDAMAKKQLKDYEIEEIITTLVSSKNGGRGFFVIYLTTDLSIADNPSEGVINALKTSSDNVSELLVKNLAMSSAMVITHRRNNDEQKAQGSDRVCKRTINLIKQMNLELTQQQLQELNQTIINNEGSYQIFLEKWGYDQEQKHTIKNKIEQLLS</sequence>
<accession>A3IUI3</accession>
<dbReference type="Proteomes" id="UP000003781">
    <property type="component" value="Unassembled WGS sequence"/>
</dbReference>
<reference evidence="1 2" key="1">
    <citation type="submission" date="2007-03" db="EMBL/GenBank/DDBJ databases">
        <authorList>
            <person name="Stal L."/>
            <person name="Ferriera S."/>
            <person name="Johnson J."/>
            <person name="Kravitz S."/>
            <person name="Beeson K."/>
            <person name="Sutton G."/>
            <person name="Rogers Y.-H."/>
            <person name="Friedman R."/>
            <person name="Frazier M."/>
            <person name="Venter J.C."/>
        </authorList>
    </citation>
    <scope>NUCLEOTIDE SEQUENCE [LARGE SCALE GENOMIC DNA]</scope>
    <source>
        <strain evidence="1 2">CCY0110</strain>
    </source>
</reference>
<proteinExistence type="predicted"/>
<dbReference type="EMBL" id="AAXW01000035">
    <property type="protein sequence ID" value="EAZ89870.1"/>
    <property type="molecule type" value="Genomic_DNA"/>
</dbReference>
<dbReference type="RefSeq" id="WP_008277039.1">
    <property type="nucleotide sequence ID" value="NZ_AAXW01000035.1"/>
</dbReference>
<evidence type="ECO:0000313" key="2">
    <source>
        <dbReference type="Proteomes" id="UP000003781"/>
    </source>
</evidence>
<dbReference type="InterPro" id="IPR016780">
    <property type="entry name" value="UCP020893"/>
</dbReference>
<gene>
    <name evidence="1" type="ORF">CY0110_06279</name>
</gene>
<name>A3IUI3_9CHRO</name>